<name>A0A6A4FMV5_9STRA</name>
<sequence>MFMSVLTQNEEEVRQNEQRGSLMHFHHMLAHLHYKTIMLMSKDSASSIALTDEMRVDCLANAQGKQTKSTQSRKGTGTNTRIDVIGGVICSDPKGPMTPREMLDNTYMVHFIDHAPTMQGVLGKKEGRRRAKVHGVFRTAVQLPLPRAEAEGRDEYQTLGVFCKDTAIARQVGDPRNQANNGKAKRMHRTVMSMVVLVFARSWGVPAGHADISNAYIKADKDKYLQIFLHIPQRMVLPYAVLLKLGVNSKVKGLCD</sequence>
<evidence type="ECO:0008006" key="3">
    <source>
        <dbReference type="Google" id="ProtNLM"/>
    </source>
</evidence>
<accession>A0A6A4FMV5</accession>
<keyword evidence="2" id="KW-1185">Reference proteome</keyword>
<gene>
    <name evidence="1" type="ORF">PR003_g10965</name>
</gene>
<proteinExistence type="predicted"/>
<evidence type="ECO:0000313" key="2">
    <source>
        <dbReference type="Proteomes" id="UP000434957"/>
    </source>
</evidence>
<protein>
    <recommendedName>
        <fullName evidence="3">Reverse transcriptase Ty1/copia-type domain-containing protein</fullName>
    </recommendedName>
</protein>
<organism evidence="1 2">
    <name type="scientific">Phytophthora rubi</name>
    <dbReference type="NCBI Taxonomy" id="129364"/>
    <lineage>
        <taxon>Eukaryota</taxon>
        <taxon>Sar</taxon>
        <taxon>Stramenopiles</taxon>
        <taxon>Oomycota</taxon>
        <taxon>Peronosporomycetes</taxon>
        <taxon>Peronosporales</taxon>
        <taxon>Peronosporaceae</taxon>
        <taxon>Phytophthora</taxon>
    </lineage>
</organism>
<reference evidence="1 2" key="1">
    <citation type="submission" date="2018-08" db="EMBL/GenBank/DDBJ databases">
        <title>Genomic investigation of the strawberry pathogen Phytophthora fragariae indicates pathogenicity is determined by transcriptional variation in three key races.</title>
        <authorList>
            <person name="Adams T.M."/>
            <person name="Armitage A.D."/>
            <person name="Sobczyk M.K."/>
            <person name="Bates H.J."/>
            <person name="Dunwell J.M."/>
            <person name="Nellist C.F."/>
            <person name="Harrison R.J."/>
        </authorList>
    </citation>
    <scope>NUCLEOTIDE SEQUENCE [LARGE SCALE GENOMIC DNA]</scope>
    <source>
        <strain evidence="1 2">SCRP333</strain>
    </source>
</reference>
<comment type="caution">
    <text evidence="1">The sequence shown here is derived from an EMBL/GenBank/DDBJ whole genome shotgun (WGS) entry which is preliminary data.</text>
</comment>
<dbReference type="AlphaFoldDB" id="A0A6A4FMV5"/>
<evidence type="ECO:0000313" key="1">
    <source>
        <dbReference type="EMBL" id="KAE9339526.1"/>
    </source>
</evidence>
<dbReference type="EMBL" id="QXFT01000615">
    <property type="protein sequence ID" value="KAE9339526.1"/>
    <property type="molecule type" value="Genomic_DNA"/>
</dbReference>
<dbReference type="Proteomes" id="UP000434957">
    <property type="component" value="Unassembled WGS sequence"/>
</dbReference>